<feature type="compositionally biased region" description="Basic residues" evidence="1">
    <location>
        <begin position="90"/>
        <end position="103"/>
    </location>
</feature>
<dbReference type="EMBL" id="RBTT01000345">
    <property type="protein sequence ID" value="RMU03926.1"/>
    <property type="molecule type" value="Genomic_DNA"/>
</dbReference>
<comment type="caution">
    <text evidence="2">The sequence shown here is derived from an EMBL/GenBank/DDBJ whole genome shotgun (WGS) entry which is preliminary data.</text>
</comment>
<evidence type="ECO:0000256" key="1">
    <source>
        <dbReference type="SAM" id="MobiDB-lite"/>
    </source>
</evidence>
<sequence length="296" mass="33642">MAAVNTVEIANRGDAAPMLGAQVVKASNQLHNALLAHKVADYNHTRPWTTGNTPRADEGSRPATKKNDAQPAGSGLHNGLAGEIPQAKAQHQKHGEIRHHPRRDQRTQTQKTLQHMTFVPGRHDMHEPQQHSRHDRDSNDQFEQKFRPARLRLKQILSAQLPEQQPRIDARPHADGQRQTGMLQRHDKRQVEQLSHYEGENRDFHRGADILLGIKAWGQHFDQDDTQQTDRIGDQRTLGHGRVQRIELAVLKQRNGQRFSEQAQRQCAGQHQHKTQTQAPVENPRVFLTVALRVGL</sequence>
<reference evidence="2 3" key="1">
    <citation type="submission" date="2018-08" db="EMBL/GenBank/DDBJ databases">
        <title>Recombination of ecologically and evolutionarily significant loci maintains genetic cohesion in the Pseudomonas syringae species complex.</title>
        <authorList>
            <person name="Dillon M."/>
            <person name="Thakur S."/>
            <person name="Almeida R.N.D."/>
            <person name="Weir B.S."/>
            <person name="Guttman D.S."/>
        </authorList>
    </citation>
    <scope>NUCLEOTIDE SEQUENCE [LARGE SCALE GENOMIC DNA]</scope>
    <source>
        <strain evidence="2 3">ICMP 9829</strain>
    </source>
</reference>
<name>A0A3M5R4B7_9PSED</name>
<gene>
    <name evidence="2" type="ORF">ALP36_101418</name>
</gene>
<feature type="region of interest" description="Disordered" evidence="1">
    <location>
        <begin position="44"/>
        <end position="111"/>
    </location>
</feature>
<evidence type="ECO:0000313" key="3">
    <source>
        <dbReference type="Proteomes" id="UP000274212"/>
    </source>
</evidence>
<feature type="region of interest" description="Disordered" evidence="1">
    <location>
        <begin position="122"/>
        <end position="141"/>
    </location>
</feature>
<organism evidence="2 3">
    <name type="scientific">Pseudomonas syringae pv. coriandricola</name>
    <dbReference type="NCBI Taxonomy" id="264453"/>
    <lineage>
        <taxon>Bacteria</taxon>
        <taxon>Pseudomonadati</taxon>
        <taxon>Pseudomonadota</taxon>
        <taxon>Gammaproteobacteria</taxon>
        <taxon>Pseudomonadales</taxon>
        <taxon>Pseudomonadaceae</taxon>
        <taxon>Pseudomonas</taxon>
    </lineage>
</organism>
<feature type="compositionally biased region" description="Basic and acidic residues" evidence="1">
    <location>
        <begin position="166"/>
        <end position="176"/>
    </location>
</feature>
<dbReference type="Proteomes" id="UP000274212">
    <property type="component" value="Unassembled WGS sequence"/>
</dbReference>
<protein>
    <submittedName>
        <fullName evidence="2">Uncharacterized protein</fullName>
    </submittedName>
</protein>
<feature type="compositionally biased region" description="Basic and acidic residues" evidence="1">
    <location>
        <begin position="55"/>
        <end position="68"/>
    </location>
</feature>
<dbReference type="AlphaFoldDB" id="A0A3M5R4B7"/>
<accession>A0A3M5R4B7</accession>
<feature type="region of interest" description="Disordered" evidence="1">
    <location>
        <begin position="161"/>
        <end position="189"/>
    </location>
</feature>
<proteinExistence type="predicted"/>
<evidence type="ECO:0000313" key="2">
    <source>
        <dbReference type="EMBL" id="RMU03926.1"/>
    </source>
</evidence>